<evidence type="ECO:0008006" key="2">
    <source>
        <dbReference type="Google" id="ProtNLM"/>
    </source>
</evidence>
<dbReference type="SUPFAM" id="SSF53067">
    <property type="entry name" value="Actin-like ATPase domain"/>
    <property type="match status" value="1"/>
</dbReference>
<proteinExistence type="predicted"/>
<evidence type="ECO:0000313" key="1">
    <source>
        <dbReference type="EMBL" id="SVE17228.1"/>
    </source>
</evidence>
<sequence>ILDIRVDRPVIMETTALGAAYLAGLGAGIFGSLDDIARNWQQDSCFKPEITPVERSRCLAGWRAAVDRTLNRQEN</sequence>
<protein>
    <recommendedName>
        <fullName evidence="2">Carbohydrate kinase FGGY C-terminal domain-containing protein</fullName>
    </recommendedName>
</protein>
<feature type="non-terminal residue" evidence="1">
    <location>
        <position position="1"/>
    </location>
</feature>
<dbReference type="Gene3D" id="3.30.420.40">
    <property type="match status" value="1"/>
</dbReference>
<dbReference type="EMBL" id="UINC01199004">
    <property type="protein sequence ID" value="SVE17228.1"/>
    <property type="molecule type" value="Genomic_DNA"/>
</dbReference>
<reference evidence="1" key="1">
    <citation type="submission" date="2018-05" db="EMBL/GenBank/DDBJ databases">
        <authorList>
            <person name="Lanie J.A."/>
            <person name="Ng W.-L."/>
            <person name="Kazmierczak K.M."/>
            <person name="Andrzejewski T.M."/>
            <person name="Davidsen T.M."/>
            <person name="Wayne K.J."/>
            <person name="Tettelin H."/>
            <person name="Glass J.I."/>
            <person name="Rusch D."/>
            <person name="Podicherti R."/>
            <person name="Tsui H.-C.T."/>
            <person name="Winkler M.E."/>
        </authorList>
    </citation>
    <scope>NUCLEOTIDE SEQUENCE</scope>
</reference>
<dbReference type="InterPro" id="IPR043129">
    <property type="entry name" value="ATPase_NBD"/>
</dbReference>
<accession>A0A383BCS0</accession>
<dbReference type="AlphaFoldDB" id="A0A383BCS0"/>
<name>A0A383BCS0_9ZZZZ</name>
<gene>
    <name evidence="1" type="ORF">METZ01_LOCUS470082</name>
</gene>
<organism evidence="1">
    <name type="scientific">marine metagenome</name>
    <dbReference type="NCBI Taxonomy" id="408172"/>
    <lineage>
        <taxon>unclassified sequences</taxon>
        <taxon>metagenomes</taxon>
        <taxon>ecological metagenomes</taxon>
    </lineage>
</organism>